<reference evidence="2 3" key="1">
    <citation type="journal article" date="2014" name="Curr. Biol.">
        <title>The genome of the clonal raider ant Cerapachys biroi.</title>
        <authorList>
            <person name="Oxley P.R."/>
            <person name="Ji L."/>
            <person name="Fetter-Pruneda I."/>
            <person name="McKenzie S.K."/>
            <person name="Li C."/>
            <person name="Hu H."/>
            <person name="Zhang G."/>
            <person name="Kronauer D.J."/>
        </authorList>
    </citation>
    <scope>NUCLEOTIDE SEQUENCE [LARGE SCALE GENOMIC DNA]</scope>
</reference>
<keyword evidence="1" id="KW-0732">Signal</keyword>
<accession>A0A026WG01</accession>
<evidence type="ECO:0008006" key="4">
    <source>
        <dbReference type="Google" id="ProtNLM"/>
    </source>
</evidence>
<protein>
    <recommendedName>
        <fullName evidence="4">Secreted protein</fullName>
    </recommendedName>
</protein>
<name>A0A026WG01_OOCBI</name>
<evidence type="ECO:0000313" key="2">
    <source>
        <dbReference type="EMBL" id="EZA53959.1"/>
    </source>
</evidence>
<keyword evidence="3" id="KW-1185">Reference proteome</keyword>
<evidence type="ECO:0000256" key="1">
    <source>
        <dbReference type="SAM" id="SignalP"/>
    </source>
</evidence>
<evidence type="ECO:0000313" key="3">
    <source>
        <dbReference type="Proteomes" id="UP000053097"/>
    </source>
</evidence>
<dbReference type="Proteomes" id="UP000053097">
    <property type="component" value="Unassembled WGS sequence"/>
</dbReference>
<proteinExistence type="predicted"/>
<gene>
    <name evidence="2" type="ORF">X777_05802</name>
</gene>
<feature type="chain" id="PRO_5001541395" description="Secreted protein" evidence="1">
    <location>
        <begin position="24"/>
        <end position="105"/>
    </location>
</feature>
<sequence>MRSVIRGSKAVRLLLLVDSQVMAIGVYRGARGLHLRPPSEHGKCEQPSRACQTFDQGRHEGRRLFYVMRHFALSSQNHAPVIQGLLTCRLGGHNREQRLFAAVKI</sequence>
<feature type="signal peptide" evidence="1">
    <location>
        <begin position="1"/>
        <end position="23"/>
    </location>
</feature>
<dbReference type="AlphaFoldDB" id="A0A026WG01"/>
<organism evidence="2 3">
    <name type="scientific">Ooceraea biroi</name>
    <name type="common">Clonal raider ant</name>
    <name type="synonym">Cerapachys biroi</name>
    <dbReference type="NCBI Taxonomy" id="2015173"/>
    <lineage>
        <taxon>Eukaryota</taxon>
        <taxon>Metazoa</taxon>
        <taxon>Ecdysozoa</taxon>
        <taxon>Arthropoda</taxon>
        <taxon>Hexapoda</taxon>
        <taxon>Insecta</taxon>
        <taxon>Pterygota</taxon>
        <taxon>Neoptera</taxon>
        <taxon>Endopterygota</taxon>
        <taxon>Hymenoptera</taxon>
        <taxon>Apocrita</taxon>
        <taxon>Aculeata</taxon>
        <taxon>Formicoidea</taxon>
        <taxon>Formicidae</taxon>
        <taxon>Dorylinae</taxon>
        <taxon>Ooceraea</taxon>
    </lineage>
</organism>
<dbReference type="EMBL" id="KK107261">
    <property type="protein sequence ID" value="EZA53959.1"/>
    <property type="molecule type" value="Genomic_DNA"/>
</dbReference>